<accession>A0A5E6PV34</accession>
<protein>
    <submittedName>
        <fullName evidence="1">Uncharacterized protein</fullName>
    </submittedName>
</protein>
<proteinExistence type="predicted"/>
<dbReference type="AlphaFoldDB" id="A0A5E6PV34"/>
<reference evidence="1 2" key="1">
    <citation type="submission" date="2019-09" db="EMBL/GenBank/DDBJ databases">
        <authorList>
            <person name="Chandra G."/>
            <person name="Truman W A."/>
        </authorList>
    </citation>
    <scope>NUCLEOTIDE SEQUENCE [LARGE SCALE GENOMIC DNA]</scope>
    <source>
        <strain evidence="1">PS624</strain>
    </source>
</reference>
<organism evidence="1 2">
    <name type="scientific">Pseudomonas fluorescens</name>
    <dbReference type="NCBI Taxonomy" id="294"/>
    <lineage>
        <taxon>Bacteria</taxon>
        <taxon>Pseudomonadati</taxon>
        <taxon>Pseudomonadota</taxon>
        <taxon>Gammaproteobacteria</taxon>
        <taxon>Pseudomonadales</taxon>
        <taxon>Pseudomonadaceae</taxon>
        <taxon>Pseudomonas</taxon>
    </lineage>
</organism>
<sequence length="116" mass="13039">MLRFEIFSNGQRIGWSDLELGDPPMGVAFGVFVPSPDYSSFQQQIRASTQRDQRHFNFAVHIVEGQQIRASGVSIADYSADCGPDVIEITVLGIEYPDYGEIFPAHVDAYRHQFDV</sequence>
<dbReference type="RefSeq" id="WP_150774001.1">
    <property type="nucleotide sequence ID" value="NZ_CABVGZ010000003.1"/>
</dbReference>
<name>A0A5E6PV34_PSEFL</name>
<dbReference type="EMBL" id="CABVGZ010000003">
    <property type="protein sequence ID" value="VVM45372.1"/>
    <property type="molecule type" value="Genomic_DNA"/>
</dbReference>
<evidence type="ECO:0000313" key="2">
    <source>
        <dbReference type="Proteomes" id="UP000326241"/>
    </source>
</evidence>
<gene>
    <name evidence="1" type="ORF">PS624_00503</name>
</gene>
<evidence type="ECO:0000313" key="1">
    <source>
        <dbReference type="EMBL" id="VVM45372.1"/>
    </source>
</evidence>
<dbReference type="Proteomes" id="UP000326241">
    <property type="component" value="Unassembled WGS sequence"/>
</dbReference>